<dbReference type="GO" id="GO:0000049">
    <property type="term" value="F:tRNA binding"/>
    <property type="evidence" value="ECO:0007669"/>
    <property type="project" value="UniProtKB-UniRule"/>
</dbReference>
<dbReference type="InterPro" id="IPR014721">
    <property type="entry name" value="Ribsml_uS5_D2-typ_fold_subgr"/>
</dbReference>
<dbReference type="PANTHER" id="PTHR33992:SF1">
    <property type="entry name" value="RIBONUCLEASE P PROTEIN COMPONENT"/>
    <property type="match status" value="1"/>
</dbReference>
<dbReference type="HAMAP" id="MF_00227">
    <property type="entry name" value="RNase_P"/>
    <property type="match status" value="1"/>
</dbReference>
<keyword evidence="4 7" id="KW-0255">Endonuclease</keyword>
<keyword evidence="2 7" id="KW-0819">tRNA processing</keyword>
<gene>
    <name evidence="7 9" type="primary">rnpA</name>
    <name evidence="9" type="ORF">IAC73_06210</name>
</gene>
<dbReference type="PROSITE" id="PS00648">
    <property type="entry name" value="RIBONUCLEASE_P"/>
    <property type="match status" value="1"/>
</dbReference>
<evidence type="ECO:0000256" key="4">
    <source>
        <dbReference type="ARBA" id="ARBA00022759"/>
    </source>
</evidence>
<protein>
    <recommendedName>
        <fullName evidence="7 8">Ribonuclease P protein component</fullName>
        <shortName evidence="7">RNase P protein</shortName>
        <shortName evidence="7">RNaseP protein</shortName>
        <ecNumber evidence="7 8">3.1.26.5</ecNumber>
    </recommendedName>
    <alternativeName>
        <fullName evidence="7">Protein C5</fullName>
    </alternativeName>
</protein>
<dbReference type="Proteomes" id="UP000886857">
    <property type="component" value="Unassembled WGS sequence"/>
</dbReference>
<accession>A0A9D1NBE2</accession>
<keyword evidence="6 7" id="KW-0694">RNA-binding</keyword>
<evidence type="ECO:0000256" key="7">
    <source>
        <dbReference type="HAMAP-Rule" id="MF_00227"/>
    </source>
</evidence>
<dbReference type="InterPro" id="IPR000100">
    <property type="entry name" value="RNase_P"/>
</dbReference>
<comment type="caution">
    <text evidence="9">The sequence shown here is derived from an EMBL/GenBank/DDBJ whole genome shotgun (WGS) entry which is preliminary data.</text>
</comment>
<evidence type="ECO:0000256" key="5">
    <source>
        <dbReference type="ARBA" id="ARBA00022801"/>
    </source>
</evidence>
<dbReference type="EMBL" id="DVOE01000092">
    <property type="protein sequence ID" value="HIU99417.1"/>
    <property type="molecule type" value="Genomic_DNA"/>
</dbReference>
<dbReference type="SUPFAM" id="SSF54211">
    <property type="entry name" value="Ribosomal protein S5 domain 2-like"/>
    <property type="match status" value="1"/>
</dbReference>
<evidence type="ECO:0000256" key="2">
    <source>
        <dbReference type="ARBA" id="ARBA00022694"/>
    </source>
</evidence>
<reference evidence="9" key="2">
    <citation type="journal article" date="2021" name="PeerJ">
        <title>Extensive microbial diversity within the chicken gut microbiome revealed by metagenomics and culture.</title>
        <authorList>
            <person name="Gilroy R."/>
            <person name="Ravi A."/>
            <person name="Getino M."/>
            <person name="Pursley I."/>
            <person name="Horton D.L."/>
            <person name="Alikhan N.F."/>
            <person name="Baker D."/>
            <person name="Gharbi K."/>
            <person name="Hall N."/>
            <person name="Watson M."/>
            <person name="Adriaenssens E.M."/>
            <person name="Foster-Nyarko E."/>
            <person name="Jarju S."/>
            <person name="Secka A."/>
            <person name="Antonio M."/>
            <person name="Oren A."/>
            <person name="Chaudhuri R.R."/>
            <person name="La Ragione R."/>
            <person name="Hildebrand F."/>
            <person name="Pallen M.J."/>
        </authorList>
    </citation>
    <scope>NUCLEOTIDE SEQUENCE</scope>
    <source>
        <strain evidence="9">10406</strain>
    </source>
</reference>
<keyword evidence="3 7" id="KW-0540">Nuclease</keyword>
<dbReference type="PANTHER" id="PTHR33992">
    <property type="entry name" value="RIBONUCLEASE P PROTEIN COMPONENT"/>
    <property type="match status" value="1"/>
</dbReference>
<evidence type="ECO:0000256" key="1">
    <source>
        <dbReference type="ARBA" id="ARBA00002663"/>
    </source>
</evidence>
<comment type="function">
    <text evidence="1 7">RNaseP catalyzes the removal of the 5'-leader sequence from pre-tRNA to produce the mature 5'-terminus. It can also cleave other RNA substrates such as 4.5S RNA. The protein component plays an auxiliary but essential role in vivo by binding to the 5'-leader sequence and broadening the substrate specificity of the ribozyme.</text>
</comment>
<reference evidence="9" key="1">
    <citation type="submission" date="2020-10" db="EMBL/GenBank/DDBJ databases">
        <authorList>
            <person name="Gilroy R."/>
        </authorList>
    </citation>
    <scope>NUCLEOTIDE SEQUENCE</scope>
    <source>
        <strain evidence="9">10406</strain>
    </source>
</reference>
<evidence type="ECO:0000256" key="8">
    <source>
        <dbReference type="NCBIfam" id="TIGR00188"/>
    </source>
</evidence>
<sequence>MKREHRLKKSAAFTYVRKRGERTATRHLALIAARSAEGLKVGLSVSKKVGKAVVRNRVKRLLREAVTAIEDRIDASALYIVSVRPSAAELGYAEMCAEVEELFARAGRLGEAKA</sequence>
<dbReference type="GO" id="GO:0004526">
    <property type="term" value="F:ribonuclease P activity"/>
    <property type="evidence" value="ECO:0007669"/>
    <property type="project" value="UniProtKB-UniRule"/>
</dbReference>
<dbReference type="InterPro" id="IPR020568">
    <property type="entry name" value="Ribosomal_Su5_D2-typ_SF"/>
</dbReference>
<keyword evidence="5 7" id="KW-0378">Hydrolase</keyword>
<dbReference type="EC" id="3.1.26.5" evidence="7 8"/>
<dbReference type="InterPro" id="IPR020539">
    <property type="entry name" value="RNase_P_CS"/>
</dbReference>
<dbReference type="Pfam" id="PF00825">
    <property type="entry name" value="Ribonuclease_P"/>
    <property type="match status" value="1"/>
</dbReference>
<dbReference type="GO" id="GO:0001682">
    <property type="term" value="P:tRNA 5'-leader removal"/>
    <property type="evidence" value="ECO:0007669"/>
    <property type="project" value="UniProtKB-UniRule"/>
</dbReference>
<comment type="similarity">
    <text evidence="7">Belongs to the RnpA family.</text>
</comment>
<comment type="catalytic activity">
    <reaction evidence="7">
        <text>Endonucleolytic cleavage of RNA, removing 5'-extranucleotides from tRNA precursor.</text>
        <dbReference type="EC" id="3.1.26.5"/>
    </reaction>
</comment>
<dbReference type="Gene3D" id="3.30.230.10">
    <property type="match status" value="1"/>
</dbReference>
<dbReference type="GO" id="GO:0030677">
    <property type="term" value="C:ribonuclease P complex"/>
    <property type="evidence" value="ECO:0007669"/>
    <property type="project" value="TreeGrafter"/>
</dbReference>
<comment type="subunit">
    <text evidence="7">Consists of a catalytic RNA component (M1 or rnpB) and a protein subunit.</text>
</comment>
<dbReference type="GO" id="GO:0042781">
    <property type="term" value="F:3'-tRNA processing endoribonuclease activity"/>
    <property type="evidence" value="ECO:0007669"/>
    <property type="project" value="TreeGrafter"/>
</dbReference>
<dbReference type="AlphaFoldDB" id="A0A9D1NBE2"/>
<proteinExistence type="inferred from homology"/>
<evidence type="ECO:0000313" key="9">
    <source>
        <dbReference type="EMBL" id="HIU99417.1"/>
    </source>
</evidence>
<dbReference type="NCBIfam" id="TIGR00188">
    <property type="entry name" value="rnpA"/>
    <property type="match status" value="1"/>
</dbReference>
<evidence type="ECO:0000256" key="6">
    <source>
        <dbReference type="ARBA" id="ARBA00022884"/>
    </source>
</evidence>
<evidence type="ECO:0000256" key="3">
    <source>
        <dbReference type="ARBA" id="ARBA00022722"/>
    </source>
</evidence>
<organism evidence="9 10">
    <name type="scientific">Candidatus Limadaptatus stercoripullorum</name>
    <dbReference type="NCBI Taxonomy" id="2840846"/>
    <lineage>
        <taxon>Bacteria</taxon>
        <taxon>Bacillati</taxon>
        <taxon>Bacillota</taxon>
        <taxon>Clostridia</taxon>
        <taxon>Eubacteriales</taxon>
        <taxon>Candidatus Limadaptatus</taxon>
    </lineage>
</organism>
<evidence type="ECO:0000313" key="10">
    <source>
        <dbReference type="Proteomes" id="UP000886857"/>
    </source>
</evidence>
<name>A0A9D1NBE2_9FIRM</name>